<organism evidence="1 2">
    <name type="scientific">Mycolicibacterium vanbaalenii</name>
    <name type="common">Mycobacterium vanbaalenii</name>
    <dbReference type="NCBI Taxonomy" id="110539"/>
    <lineage>
        <taxon>Bacteria</taxon>
        <taxon>Bacillati</taxon>
        <taxon>Actinomycetota</taxon>
        <taxon>Actinomycetes</taxon>
        <taxon>Mycobacteriales</taxon>
        <taxon>Mycobacteriaceae</taxon>
        <taxon>Mycolicibacterium</taxon>
    </lineage>
</organism>
<sequence>MFSNWCAHSTFAVSLPAHLVSNVQTPRDLLWVVNTGTPASASQTVEEVTFDS</sequence>
<keyword evidence="2" id="KW-1185">Reference proteome</keyword>
<evidence type="ECO:0000313" key="1">
    <source>
        <dbReference type="EMBL" id="CAA0134303.1"/>
    </source>
</evidence>
<dbReference type="Proteomes" id="UP000430146">
    <property type="component" value="Unassembled WGS sequence"/>
</dbReference>
<dbReference type="AlphaFoldDB" id="A0A5S9R9A9"/>
<accession>A0A5S9R9A9</accession>
<dbReference type="EMBL" id="CACSIP010000053">
    <property type="protein sequence ID" value="CAA0134303.1"/>
    <property type="molecule type" value="Genomic_DNA"/>
</dbReference>
<proteinExistence type="predicted"/>
<reference evidence="1 2" key="1">
    <citation type="submission" date="2019-11" db="EMBL/GenBank/DDBJ databases">
        <authorList>
            <person name="Holert J."/>
        </authorList>
    </citation>
    <scope>NUCLEOTIDE SEQUENCE [LARGE SCALE GENOMIC DNA]</scope>
    <source>
        <strain evidence="1">BC8_1</strain>
    </source>
</reference>
<gene>
    <name evidence="1" type="ORF">AELLOGFF_06323</name>
</gene>
<dbReference type="RefSeq" id="WP_159234727.1">
    <property type="nucleotide sequence ID" value="NZ_CACSIP010000053.1"/>
</dbReference>
<evidence type="ECO:0000313" key="2">
    <source>
        <dbReference type="Proteomes" id="UP000430146"/>
    </source>
</evidence>
<name>A0A5S9R9A9_MYCVN</name>
<protein>
    <submittedName>
        <fullName evidence="1">Uncharacterized protein</fullName>
    </submittedName>
</protein>